<organism evidence="1 2">
    <name type="scientific">Leptospira ognonensis</name>
    <dbReference type="NCBI Taxonomy" id="2484945"/>
    <lineage>
        <taxon>Bacteria</taxon>
        <taxon>Pseudomonadati</taxon>
        <taxon>Spirochaetota</taxon>
        <taxon>Spirochaetia</taxon>
        <taxon>Leptospirales</taxon>
        <taxon>Leptospiraceae</taxon>
        <taxon>Leptospira</taxon>
    </lineage>
</organism>
<gene>
    <name evidence="1" type="ORF">EHQ58_07710</name>
</gene>
<dbReference type="RefSeq" id="WP_135623294.1">
    <property type="nucleotide sequence ID" value="NZ_RQGD01000022.1"/>
</dbReference>
<dbReference type="OrthoDB" id="344134at2"/>
<dbReference type="Proteomes" id="UP000297693">
    <property type="component" value="Unassembled WGS sequence"/>
</dbReference>
<protein>
    <submittedName>
        <fullName evidence="1">Uncharacterized protein</fullName>
    </submittedName>
</protein>
<evidence type="ECO:0000313" key="2">
    <source>
        <dbReference type="Proteomes" id="UP000297693"/>
    </source>
</evidence>
<comment type="caution">
    <text evidence="1">The sequence shown here is derived from an EMBL/GenBank/DDBJ whole genome shotgun (WGS) entry which is preliminary data.</text>
</comment>
<sequence length="137" mass="15963">MQYRPESKDILQAIQDLLMKDILPKMEGDDLLSYKTLVSWNMLGVLIREGEKEEENLMEDFKSFLKIPSIQNHITCKEEVFQSLSKKEKFKLLQDLNQELAQGLRISKNSDIHSAEWNHIKSTLKNNLAISNPRFTV</sequence>
<dbReference type="AlphaFoldDB" id="A0A4R9K4E4"/>
<proteinExistence type="predicted"/>
<accession>A0A4R9K4E4</accession>
<keyword evidence="2" id="KW-1185">Reference proteome</keyword>
<name>A0A4R9K4E4_9LEPT</name>
<reference evidence="1" key="1">
    <citation type="journal article" date="2019" name="PLoS Negl. Trop. Dis.">
        <title>Revisiting the worldwide diversity of Leptospira species in the environment.</title>
        <authorList>
            <person name="Vincent A.T."/>
            <person name="Schiettekatte O."/>
            <person name="Bourhy P."/>
            <person name="Veyrier F.J."/>
            <person name="Picardeau M."/>
        </authorList>
    </citation>
    <scope>NUCLEOTIDE SEQUENCE [LARGE SCALE GENOMIC DNA]</scope>
    <source>
        <strain evidence="1">201702476</strain>
    </source>
</reference>
<evidence type="ECO:0000313" key="1">
    <source>
        <dbReference type="EMBL" id="TGL60371.1"/>
    </source>
</evidence>
<dbReference type="EMBL" id="RQGD01000022">
    <property type="protein sequence ID" value="TGL60371.1"/>
    <property type="molecule type" value="Genomic_DNA"/>
</dbReference>